<organism evidence="2 3">
    <name type="scientific">Stenotrophomonas cyclobalanopsidis</name>
    <dbReference type="NCBI Taxonomy" id="2771362"/>
    <lineage>
        <taxon>Bacteria</taxon>
        <taxon>Pseudomonadati</taxon>
        <taxon>Pseudomonadota</taxon>
        <taxon>Gammaproteobacteria</taxon>
        <taxon>Lysobacterales</taxon>
        <taxon>Lysobacteraceae</taxon>
        <taxon>Stenotrophomonas</taxon>
    </lineage>
</organism>
<sequence length="297" mass="31171">MIGKNARTLIAATVLLAIGAYAIWSGDGRDHCTAAGARTPAANPSSPKAPAAPGLHAAGPATAAPPRPQAFAFGDLKARAQSGDAVSQRELAELYERCFAVNIAPENYLPGYEVMARHSRYPEETAEMMRTARSTAALCAKVDGGQIIPIEAIRAWLESAATRGDLAAQARLLLLNGEKPDAAAYTRLMDDVARSKDPAALFRLGDLVAYPTGVSATGRYADLSSDPISGHAWSIVGCRMGYDCSSGSPLMASVCLSGGGCAGENYEAYVRSSLISARDARFLDLRIREVSALLAQP</sequence>
<comment type="caution">
    <text evidence="2">The sequence shown here is derived from an EMBL/GenBank/DDBJ whole genome shotgun (WGS) entry which is preliminary data.</text>
</comment>
<protein>
    <recommendedName>
        <fullName evidence="4">Sel1 repeat family protein</fullName>
    </recommendedName>
</protein>
<feature type="compositionally biased region" description="Low complexity" evidence="1">
    <location>
        <begin position="40"/>
        <end position="62"/>
    </location>
</feature>
<evidence type="ECO:0000256" key="1">
    <source>
        <dbReference type="SAM" id="MobiDB-lite"/>
    </source>
</evidence>
<feature type="region of interest" description="Disordered" evidence="1">
    <location>
        <begin position="35"/>
        <end position="63"/>
    </location>
</feature>
<reference evidence="2 3" key="1">
    <citation type="journal article" date="2020" name="Antonie Van Leeuwenhoek">
        <title>Stenotrophomonas cyclobalanopsidis sp. nov., isolated from the leaf spot disease of Cyclobalanopsis patelliformis.</title>
        <authorList>
            <person name="Bian D.R."/>
            <person name="Xue H."/>
            <person name="Piao C.G."/>
            <person name="Li Y."/>
        </authorList>
    </citation>
    <scope>NUCLEOTIDE SEQUENCE [LARGE SCALE GENOMIC DNA]</scope>
    <source>
        <strain evidence="2 3">TPQG1-4</strain>
    </source>
</reference>
<evidence type="ECO:0008006" key="4">
    <source>
        <dbReference type="Google" id="ProtNLM"/>
    </source>
</evidence>
<dbReference type="Gene3D" id="1.25.40.10">
    <property type="entry name" value="Tetratricopeptide repeat domain"/>
    <property type="match status" value="1"/>
</dbReference>
<evidence type="ECO:0000313" key="3">
    <source>
        <dbReference type="Proteomes" id="UP000326367"/>
    </source>
</evidence>
<dbReference type="InterPro" id="IPR011990">
    <property type="entry name" value="TPR-like_helical_dom_sf"/>
</dbReference>
<proteinExistence type="predicted"/>
<keyword evidence="3" id="KW-1185">Reference proteome</keyword>
<name>A0ABQ6SXX4_9GAMM</name>
<dbReference type="Proteomes" id="UP000326367">
    <property type="component" value="Unassembled WGS sequence"/>
</dbReference>
<dbReference type="RefSeq" id="WP_150455569.1">
    <property type="nucleotide sequence ID" value="NZ_VYKI01000025.1"/>
</dbReference>
<dbReference type="EMBL" id="VYKI01000025">
    <property type="protein sequence ID" value="KAA8995128.1"/>
    <property type="molecule type" value="Genomic_DNA"/>
</dbReference>
<evidence type="ECO:0000313" key="2">
    <source>
        <dbReference type="EMBL" id="KAA8995128.1"/>
    </source>
</evidence>
<accession>A0ABQ6SXX4</accession>
<gene>
    <name evidence="2" type="ORF">FJU31_15750</name>
</gene>